<keyword evidence="2" id="KW-1185">Reference proteome</keyword>
<dbReference type="EMBL" id="CAJVQB010021087">
    <property type="protein sequence ID" value="CAG8796138.1"/>
    <property type="molecule type" value="Genomic_DNA"/>
</dbReference>
<evidence type="ECO:0000313" key="1">
    <source>
        <dbReference type="EMBL" id="CAG8796138.1"/>
    </source>
</evidence>
<name>A0ABN7VSD4_GIGMA</name>
<reference evidence="1 2" key="1">
    <citation type="submission" date="2021-06" db="EMBL/GenBank/DDBJ databases">
        <authorList>
            <person name="Kallberg Y."/>
            <person name="Tangrot J."/>
            <person name="Rosling A."/>
        </authorList>
    </citation>
    <scope>NUCLEOTIDE SEQUENCE [LARGE SCALE GENOMIC DNA]</scope>
    <source>
        <strain evidence="1 2">120-4 pot B 10/14</strain>
    </source>
</reference>
<protein>
    <submittedName>
        <fullName evidence="1">24902_t:CDS:1</fullName>
    </submittedName>
</protein>
<comment type="caution">
    <text evidence="1">The sequence shown here is derived from an EMBL/GenBank/DDBJ whole genome shotgun (WGS) entry which is preliminary data.</text>
</comment>
<gene>
    <name evidence="1" type="ORF">GMARGA_LOCUS22138</name>
</gene>
<accession>A0ABN7VSD4</accession>
<proteinExistence type="predicted"/>
<evidence type="ECO:0000313" key="2">
    <source>
        <dbReference type="Proteomes" id="UP000789901"/>
    </source>
</evidence>
<dbReference type="Proteomes" id="UP000789901">
    <property type="component" value="Unassembled WGS sequence"/>
</dbReference>
<organism evidence="1 2">
    <name type="scientific">Gigaspora margarita</name>
    <dbReference type="NCBI Taxonomy" id="4874"/>
    <lineage>
        <taxon>Eukaryota</taxon>
        <taxon>Fungi</taxon>
        <taxon>Fungi incertae sedis</taxon>
        <taxon>Mucoromycota</taxon>
        <taxon>Glomeromycotina</taxon>
        <taxon>Glomeromycetes</taxon>
        <taxon>Diversisporales</taxon>
        <taxon>Gigasporaceae</taxon>
        <taxon>Gigaspora</taxon>
    </lineage>
</organism>
<sequence>MDRRLQFTKFLQKNDQEGIKSNNTGLVIPVLSDPPKFQDPIHNLKLYFQNALKTILSDHGESITNEEISALISNESNNTTLADCFVYLIKLAIAINNLSDMNNFKISAICIFNRRYKEFLHPLYILAYYIHLEYKEKYLNDNRFHMAALTAIELWQNLGHTQTEGEELVAQLRYFKAQWPLFNLPYVTDAYNIALVANIMDYKEESQIRFDVPNSLDDITSDNSTTLLIEDIVDLMAKNNSRPVEVTQVTSADLDYDP</sequence>